<dbReference type="PROSITE" id="PS50928">
    <property type="entry name" value="ABC_TM1"/>
    <property type="match status" value="1"/>
</dbReference>
<feature type="transmembrane region" description="Helical" evidence="7">
    <location>
        <begin position="268"/>
        <end position="290"/>
    </location>
</feature>
<evidence type="ECO:0000256" key="3">
    <source>
        <dbReference type="ARBA" id="ARBA00022475"/>
    </source>
</evidence>
<dbReference type="GO" id="GO:0055085">
    <property type="term" value="P:transmembrane transport"/>
    <property type="evidence" value="ECO:0007669"/>
    <property type="project" value="InterPro"/>
</dbReference>
<dbReference type="InterPro" id="IPR035906">
    <property type="entry name" value="MetI-like_sf"/>
</dbReference>
<dbReference type="PANTHER" id="PTHR43386">
    <property type="entry name" value="OLIGOPEPTIDE TRANSPORT SYSTEM PERMEASE PROTEIN APPC"/>
    <property type="match status" value="1"/>
</dbReference>
<keyword evidence="4 7" id="KW-0812">Transmembrane</keyword>
<evidence type="ECO:0000256" key="2">
    <source>
        <dbReference type="ARBA" id="ARBA00022448"/>
    </source>
</evidence>
<evidence type="ECO:0000256" key="7">
    <source>
        <dbReference type="RuleBase" id="RU363032"/>
    </source>
</evidence>
<evidence type="ECO:0000256" key="4">
    <source>
        <dbReference type="ARBA" id="ARBA00022692"/>
    </source>
</evidence>
<dbReference type="RefSeq" id="WP_108403594.1">
    <property type="nucleotide sequence ID" value="NZ_CP026948.1"/>
</dbReference>
<dbReference type="Proteomes" id="UP000244754">
    <property type="component" value="Chromosome"/>
</dbReference>
<keyword evidence="5 7" id="KW-1133">Transmembrane helix</keyword>
<sequence length="301" mass="31707">MSSVFSSFPRTAVDVRGAGNISILGAPRGRARGAIPFAHGKGLTGAVLVGLVVAAGLLAPFLTPYSPEQQIAGVNLTGPSASHWLGTDALNRDLLTRTLYGIRVNLLISFIAVPLGASCGCILGFSSAMWKPTDELVQRAFDLILAFPALILGIALSVVFGPGLKTVFILVILINIPIFGRLARTQALRVRELSYVESAAACGAGTWWILRRHIMPNSLSPIMVQFSIAMSLAVFVEGAMSFLGIGVMPPAPSLGSLINEGAAYVYHAPLFAVGPLVVVISFAMGLMLIAQAVSERNRLEP</sequence>
<keyword evidence="6 7" id="KW-0472">Membrane</keyword>
<gene>
    <name evidence="8" type="ORF">C3E79_03145</name>
</gene>
<keyword evidence="2 7" id="KW-0813">Transport</keyword>
<evidence type="ECO:0000256" key="6">
    <source>
        <dbReference type="ARBA" id="ARBA00023136"/>
    </source>
</evidence>
<feature type="transmembrane region" description="Helical" evidence="7">
    <location>
        <begin position="222"/>
        <end position="248"/>
    </location>
</feature>
<comment type="subcellular location">
    <subcellularLocation>
        <location evidence="1 7">Cell membrane</location>
        <topology evidence="1 7">Multi-pass membrane protein</topology>
    </subcellularLocation>
</comment>
<evidence type="ECO:0000256" key="1">
    <source>
        <dbReference type="ARBA" id="ARBA00004651"/>
    </source>
</evidence>
<organism evidence="8 9">
    <name type="scientific">Corynebacterium liangguodongii</name>
    <dbReference type="NCBI Taxonomy" id="2079535"/>
    <lineage>
        <taxon>Bacteria</taxon>
        <taxon>Bacillati</taxon>
        <taxon>Actinomycetota</taxon>
        <taxon>Actinomycetes</taxon>
        <taxon>Mycobacteriales</taxon>
        <taxon>Corynebacteriaceae</taxon>
        <taxon>Corynebacterium</taxon>
    </lineage>
</organism>
<dbReference type="Gene3D" id="1.10.3720.10">
    <property type="entry name" value="MetI-like"/>
    <property type="match status" value="1"/>
</dbReference>
<dbReference type="Pfam" id="PF00528">
    <property type="entry name" value="BPD_transp_1"/>
    <property type="match status" value="1"/>
</dbReference>
<evidence type="ECO:0000313" key="8">
    <source>
        <dbReference type="EMBL" id="AWB83604.1"/>
    </source>
</evidence>
<dbReference type="InterPro" id="IPR000515">
    <property type="entry name" value="MetI-like"/>
</dbReference>
<dbReference type="PANTHER" id="PTHR43386:SF25">
    <property type="entry name" value="PEPTIDE ABC TRANSPORTER PERMEASE PROTEIN"/>
    <property type="match status" value="1"/>
</dbReference>
<accession>A0A2S0WCY2</accession>
<evidence type="ECO:0000313" key="9">
    <source>
        <dbReference type="Proteomes" id="UP000244754"/>
    </source>
</evidence>
<keyword evidence="9" id="KW-1185">Reference proteome</keyword>
<dbReference type="SUPFAM" id="SSF161098">
    <property type="entry name" value="MetI-like"/>
    <property type="match status" value="1"/>
</dbReference>
<dbReference type="GO" id="GO:0005886">
    <property type="term" value="C:plasma membrane"/>
    <property type="evidence" value="ECO:0007669"/>
    <property type="project" value="UniProtKB-SubCell"/>
</dbReference>
<dbReference type="CDD" id="cd06261">
    <property type="entry name" value="TM_PBP2"/>
    <property type="match status" value="1"/>
</dbReference>
<feature type="transmembrane region" description="Helical" evidence="7">
    <location>
        <begin position="106"/>
        <end position="128"/>
    </location>
</feature>
<feature type="transmembrane region" description="Helical" evidence="7">
    <location>
        <begin position="140"/>
        <end position="160"/>
    </location>
</feature>
<name>A0A2S0WCY2_9CORY</name>
<protein>
    <submittedName>
        <fullName evidence="8">Peptide ABC transporter permease</fullName>
    </submittedName>
</protein>
<dbReference type="OrthoDB" id="9812701at2"/>
<dbReference type="AlphaFoldDB" id="A0A2S0WCY2"/>
<proteinExistence type="inferred from homology"/>
<evidence type="ECO:0000256" key="5">
    <source>
        <dbReference type="ARBA" id="ARBA00022989"/>
    </source>
</evidence>
<comment type="similarity">
    <text evidence="7">Belongs to the binding-protein-dependent transport system permease family.</text>
</comment>
<dbReference type="InterPro" id="IPR050366">
    <property type="entry name" value="BP-dependent_transpt_permease"/>
</dbReference>
<dbReference type="EMBL" id="CP026948">
    <property type="protein sequence ID" value="AWB83604.1"/>
    <property type="molecule type" value="Genomic_DNA"/>
</dbReference>
<dbReference type="KEGG" id="clia:C3E79_03145"/>
<reference evidence="9" key="1">
    <citation type="submission" date="2018-01" db="EMBL/GenBank/DDBJ databases">
        <authorList>
            <person name="Li J."/>
        </authorList>
    </citation>
    <scope>NUCLEOTIDE SEQUENCE [LARGE SCALE GENOMIC DNA]</scope>
    <source>
        <strain evidence="9">2184</strain>
    </source>
</reference>
<keyword evidence="3" id="KW-1003">Cell membrane</keyword>
<feature type="transmembrane region" description="Helical" evidence="7">
    <location>
        <begin position="42"/>
        <end position="62"/>
    </location>
</feature>